<dbReference type="SMART" id="SM00154">
    <property type="entry name" value="ZnF_AN1"/>
    <property type="match status" value="1"/>
</dbReference>
<proteinExistence type="predicted"/>
<dbReference type="PANTHER" id="PTHR10634">
    <property type="entry name" value="AN1-TYPE ZINC FINGER PROTEIN"/>
    <property type="match status" value="1"/>
</dbReference>
<dbReference type="InterPro" id="IPR035896">
    <property type="entry name" value="AN1-like_Znf"/>
</dbReference>
<dbReference type="Pfam" id="PF01428">
    <property type="entry name" value="zf-AN1"/>
    <property type="match status" value="1"/>
</dbReference>
<keyword evidence="2" id="KW-0479">Metal-binding</keyword>
<feature type="domain" description="AN1-type" evidence="6">
    <location>
        <begin position="58"/>
        <end position="104"/>
    </location>
</feature>
<reference evidence="7" key="1">
    <citation type="submission" date="2022-08" db="EMBL/GenBank/DDBJ databases">
        <authorList>
            <person name="Gutierrez-Valencia J."/>
        </authorList>
    </citation>
    <scope>NUCLEOTIDE SEQUENCE</scope>
</reference>
<dbReference type="Proteomes" id="UP001154282">
    <property type="component" value="Unassembled WGS sequence"/>
</dbReference>
<dbReference type="InterPro" id="IPR050652">
    <property type="entry name" value="AN1_A20_ZnFinger"/>
</dbReference>
<dbReference type="SUPFAM" id="SSF118310">
    <property type="entry name" value="AN1-like Zinc finger"/>
    <property type="match status" value="1"/>
</dbReference>
<evidence type="ECO:0000313" key="7">
    <source>
        <dbReference type="EMBL" id="CAI0549107.1"/>
    </source>
</evidence>
<keyword evidence="4" id="KW-0862">Zinc</keyword>
<comment type="function">
    <text evidence="1">May be involved in environmental stress response.</text>
</comment>
<dbReference type="AlphaFoldDB" id="A0AAV0QUF3"/>
<dbReference type="PROSITE" id="PS51039">
    <property type="entry name" value="ZF_AN1"/>
    <property type="match status" value="1"/>
</dbReference>
<protein>
    <recommendedName>
        <fullName evidence="6">AN1-type domain-containing protein</fullName>
    </recommendedName>
</protein>
<evidence type="ECO:0000256" key="3">
    <source>
        <dbReference type="ARBA" id="ARBA00022771"/>
    </source>
</evidence>
<accession>A0AAV0QUF3</accession>
<comment type="caution">
    <text evidence="7">The sequence shown here is derived from an EMBL/GenBank/DDBJ whole genome shotgun (WGS) entry which is preliminary data.</text>
</comment>
<evidence type="ECO:0000256" key="1">
    <source>
        <dbReference type="ARBA" id="ARBA00003732"/>
    </source>
</evidence>
<dbReference type="EMBL" id="CAMGYJ010000010">
    <property type="protein sequence ID" value="CAI0549107.1"/>
    <property type="molecule type" value="Genomic_DNA"/>
</dbReference>
<gene>
    <name evidence="7" type="ORF">LITE_LOCUS45012</name>
</gene>
<evidence type="ECO:0000313" key="8">
    <source>
        <dbReference type="Proteomes" id="UP001154282"/>
    </source>
</evidence>
<dbReference type="GO" id="GO:0008270">
    <property type="term" value="F:zinc ion binding"/>
    <property type="evidence" value="ECO:0007669"/>
    <property type="project" value="UniProtKB-KW"/>
</dbReference>
<dbReference type="Gene3D" id="4.10.1110.10">
    <property type="entry name" value="AN1-like Zinc finger"/>
    <property type="match status" value="1"/>
</dbReference>
<evidence type="ECO:0000256" key="5">
    <source>
        <dbReference type="PROSITE-ProRule" id="PRU00449"/>
    </source>
</evidence>
<dbReference type="InterPro" id="IPR000058">
    <property type="entry name" value="Znf_AN1"/>
</dbReference>
<evidence type="ECO:0000259" key="6">
    <source>
        <dbReference type="PROSITE" id="PS51039"/>
    </source>
</evidence>
<keyword evidence="8" id="KW-1185">Reference proteome</keyword>
<evidence type="ECO:0000256" key="2">
    <source>
        <dbReference type="ARBA" id="ARBA00022723"/>
    </source>
</evidence>
<name>A0AAV0QUF3_9ROSI</name>
<keyword evidence="3 5" id="KW-0863">Zinc-finger</keyword>
<dbReference type="PANTHER" id="PTHR10634:SF124">
    <property type="entry name" value="ZINC FINGER A20 AND AN1 DOMAIN-CONTAINING STRESS-ASSOCIATED PROTEIN 8-RELATED"/>
    <property type="match status" value="1"/>
</dbReference>
<sequence>MRQRLRILRLPSNPQPLLQMLQGLPEEEYAVSLTGATDDVVCALPAAKSDYGGCGTNKGNKSRCKVRNKKVGLLGFTCRCGDVFCGSHRYAEEHGCSFDVKGMAREILAKQNPLCKGDKLEFRI</sequence>
<organism evidence="7 8">
    <name type="scientific">Linum tenue</name>
    <dbReference type="NCBI Taxonomy" id="586396"/>
    <lineage>
        <taxon>Eukaryota</taxon>
        <taxon>Viridiplantae</taxon>
        <taxon>Streptophyta</taxon>
        <taxon>Embryophyta</taxon>
        <taxon>Tracheophyta</taxon>
        <taxon>Spermatophyta</taxon>
        <taxon>Magnoliopsida</taxon>
        <taxon>eudicotyledons</taxon>
        <taxon>Gunneridae</taxon>
        <taxon>Pentapetalae</taxon>
        <taxon>rosids</taxon>
        <taxon>fabids</taxon>
        <taxon>Malpighiales</taxon>
        <taxon>Linaceae</taxon>
        <taxon>Linum</taxon>
    </lineage>
</organism>
<evidence type="ECO:0000256" key="4">
    <source>
        <dbReference type="ARBA" id="ARBA00022833"/>
    </source>
</evidence>